<dbReference type="Proteomes" id="UP000225997">
    <property type="component" value="Unassembled WGS sequence"/>
</dbReference>
<keyword evidence="3 5" id="KW-0808">Transferase</keyword>
<evidence type="ECO:0000259" key="4">
    <source>
        <dbReference type="Pfam" id="PF00535"/>
    </source>
</evidence>
<dbReference type="InterPro" id="IPR001173">
    <property type="entry name" value="Glyco_trans_2-like"/>
</dbReference>
<accession>A0A2C4R566</accession>
<dbReference type="RefSeq" id="WP_100063021.1">
    <property type="nucleotide sequence ID" value="NZ_NUSQ01000034.1"/>
</dbReference>
<dbReference type="PANTHER" id="PTHR43685">
    <property type="entry name" value="GLYCOSYLTRANSFERASE"/>
    <property type="match status" value="1"/>
</dbReference>
<reference evidence="5 6" key="1">
    <citation type="submission" date="2017-09" db="EMBL/GenBank/DDBJ databases">
        <title>Large-scale bioinformatics analysis of Bacillus genomes uncovers conserved roles of natural products in bacterial physiology.</title>
        <authorList>
            <consortium name="Agbiome Team Llc"/>
            <person name="Bleich R.M."/>
            <person name="Grubbs K.J."/>
            <person name="Santa Maria K.C."/>
            <person name="Allen S.E."/>
            <person name="Farag S."/>
            <person name="Shank E.A."/>
            <person name="Bowers A."/>
        </authorList>
    </citation>
    <scope>NUCLEOTIDE SEQUENCE [LARGE SCALE GENOMIC DNA]</scope>
    <source>
        <strain evidence="5 6">AFS044250</strain>
    </source>
</reference>
<evidence type="ECO:0000256" key="3">
    <source>
        <dbReference type="ARBA" id="ARBA00022679"/>
    </source>
</evidence>
<feature type="domain" description="Glycosyltransferase 2-like" evidence="4">
    <location>
        <begin position="6"/>
        <end position="172"/>
    </location>
</feature>
<protein>
    <submittedName>
        <fullName evidence="5">Glycosyl transferase family 2</fullName>
    </submittedName>
</protein>
<sequence length="314" mass="36763">MGELVSVLMTTYNEKVEWIQSAIESMINQTYKNIEIIVAIDKPDEMEITEVLNAYKNRFSHIKIIVNKTNMGLAGSLNECFKLAKGKYIARMDADDISEKNRLELQVKELEENPDIHLVTASCRYINEYNQVIGEQSIGSKNSMQVKKGLKYINFIIHPSWLMRREAFEELGGYRQFECSQDYDFLLRMISHGLNIKVCKKHLIQYRVRSNSISSSKSFKQYLIAKYIRELYEERNKKGIDSFSLANLNQFLIKNQYTSDMERYDISHKKFMSIREEGNKIKRVMNAFQCLVLSKYSRDLLISSVLFKVSTKNR</sequence>
<evidence type="ECO:0000256" key="2">
    <source>
        <dbReference type="ARBA" id="ARBA00022676"/>
    </source>
</evidence>
<dbReference type="PANTHER" id="PTHR43685:SF5">
    <property type="entry name" value="GLYCOSYLTRANSFERASE EPSE-RELATED"/>
    <property type="match status" value="1"/>
</dbReference>
<name>A0A2C4R566_9BACI</name>
<dbReference type="Pfam" id="PF00535">
    <property type="entry name" value="Glycos_transf_2"/>
    <property type="match status" value="1"/>
</dbReference>
<dbReference type="Gene3D" id="3.90.550.10">
    <property type="entry name" value="Spore Coat Polysaccharide Biosynthesis Protein SpsA, Chain A"/>
    <property type="match status" value="1"/>
</dbReference>
<dbReference type="InterPro" id="IPR050834">
    <property type="entry name" value="Glycosyltransf_2"/>
</dbReference>
<dbReference type="SUPFAM" id="SSF53448">
    <property type="entry name" value="Nucleotide-diphospho-sugar transferases"/>
    <property type="match status" value="1"/>
</dbReference>
<organism evidence="5 6">
    <name type="scientific">Bacillus toyonensis</name>
    <dbReference type="NCBI Taxonomy" id="155322"/>
    <lineage>
        <taxon>Bacteria</taxon>
        <taxon>Bacillati</taxon>
        <taxon>Bacillota</taxon>
        <taxon>Bacilli</taxon>
        <taxon>Bacillales</taxon>
        <taxon>Bacillaceae</taxon>
        <taxon>Bacillus</taxon>
        <taxon>Bacillus cereus group</taxon>
    </lineage>
</organism>
<dbReference type="EMBL" id="NUSQ01000034">
    <property type="protein sequence ID" value="PHD71893.1"/>
    <property type="molecule type" value="Genomic_DNA"/>
</dbReference>
<dbReference type="GO" id="GO:0016757">
    <property type="term" value="F:glycosyltransferase activity"/>
    <property type="evidence" value="ECO:0007669"/>
    <property type="project" value="UniProtKB-KW"/>
</dbReference>
<dbReference type="AlphaFoldDB" id="A0A2C4R566"/>
<comment type="similarity">
    <text evidence="1">Belongs to the glycosyltransferase 2 family.</text>
</comment>
<proteinExistence type="inferred from homology"/>
<evidence type="ECO:0000313" key="5">
    <source>
        <dbReference type="EMBL" id="PHD71893.1"/>
    </source>
</evidence>
<keyword evidence="2" id="KW-0328">Glycosyltransferase</keyword>
<gene>
    <name evidence="5" type="ORF">COF40_07395</name>
</gene>
<evidence type="ECO:0000256" key="1">
    <source>
        <dbReference type="ARBA" id="ARBA00006739"/>
    </source>
</evidence>
<evidence type="ECO:0000313" key="6">
    <source>
        <dbReference type="Proteomes" id="UP000225997"/>
    </source>
</evidence>
<dbReference type="InterPro" id="IPR029044">
    <property type="entry name" value="Nucleotide-diphossugar_trans"/>
</dbReference>
<comment type="caution">
    <text evidence="5">The sequence shown here is derived from an EMBL/GenBank/DDBJ whole genome shotgun (WGS) entry which is preliminary data.</text>
</comment>